<evidence type="ECO:0000313" key="2">
    <source>
        <dbReference type="EMBL" id="WCL92726.1"/>
    </source>
</evidence>
<sequence>MRHLSRPTFVARDVLNLCIKSIRDNALKERLALVVDQIDAAEASYIQHGNMQDLYQIPQTLGIGGVTVDEMKRVYKNTFAKSARTRNIYDKIKKLPVNDICPICGQRTVGGLDHYLAQSLHSALVLAPINLVPACSDCNKAKLDAQPNAAAEQTLHPYFDNVDNEAWLYAAVAETNPASLRFYPDPPAGWSPVNQERVFKHFRTFGLGALYASHSGEELTNIRYGLQRIARRGTVEDVRLELLDRAESAKAAHVNSWQTAMYCALAESDWFCAGGFNVS</sequence>
<reference evidence="2" key="3">
    <citation type="submission" date="2022-12" db="EMBL/GenBank/DDBJ databases">
        <title>Complete genome sequence of Rhodopseudomonas palustris CGA0092 and corrections to the R. palustris CGA009 genome sequence.</title>
        <authorList>
            <person name="Mazny B.R."/>
            <person name="Sheff O.F."/>
            <person name="LaSarre B."/>
            <person name="McKinlay A."/>
            <person name="McKinlay J.B."/>
        </authorList>
    </citation>
    <scope>NUCLEOTIDE SEQUENCE</scope>
    <source>
        <strain evidence="2">CGA009</strain>
    </source>
</reference>
<dbReference type="STRING" id="258594.RPA2567"/>
<dbReference type="HOGENOM" id="CLU_069622_1_0_5"/>
<protein>
    <submittedName>
        <fullName evidence="1">Possible EA31 gene protein, phage lambda</fullName>
    </submittedName>
</protein>
<dbReference type="EMBL" id="CP116810">
    <property type="protein sequence ID" value="WCL92726.1"/>
    <property type="molecule type" value="Genomic_DNA"/>
</dbReference>
<organism evidence="1">
    <name type="scientific">Rhodopseudomonas palustris (strain ATCC BAA-98 / CGA009)</name>
    <dbReference type="NCBI Taxonomy" id="258594"/>
    <lineage>
        <taxon>Bacteria</taxon>
        <taxon>Pseudomonadati</taxon>
        <taxon>Pseudomonadota</taxon>
        <taxon>Alphaproteobacteria</taxon>
        <taxon>Hyphomicrobiales</taxon>
        <taxon>Nitrobacteraceae</taxon>
        <taxon>Rhodopseudomonas</taxon>
    </lineage>
</organism>
<evidence type="ECO:0000313" key="1">
    <source>
        <dbReference type="EMBL" id="CAE28008.1"/>
    </source>
</evidence>
<dbReference type="AlphaFoldDB" id="Q6N6P7"/>
<evidence type="ECO:0000313" key="3">
    <source>
        <dbReference type="Proteomes" id="UP000001426"/>
    </source>
</evidence>
<keyword evidence="3" id="KW-1185">Reference proteome</keyword>
<dbReference type="Gene3D" id="1.10.30.50">
    <property type="match status" value="1"/>
</dbReference>
<dbReference type="KEGG" id="rpa:TX73_013275"/>
<dbReference type="GeneID" id="66893633"/>
<proteinExistence type="predicted"/>
<dbReference type="eggNOG" id="COG1403">
    <property type="taxonomic scope" value="Bacteria"/>
</dbReference>
<dbReference type="RefSeq" id="WP_011158117.1">
    <property type="nucleotide sequence ID" value="NZ_CP116810.1"/>
</dbReference>
<name>Q6N6P7_RHOPA</name>
<accession>Q6N6P7</accession>
<dbReference type="EMBL" id="BX572601">
    <property type="protein sequence ID" value="CAE28008.1"/>
    <property type="molecule type" value="Genomic_DNA"/>
</dbReference>
<reference evidence="1 3" key="2">
    <citation type="journal article" date="2004" name="Nat. Biotechnol.">
        <title>Complete genome sequence of the metabolically versatile photosynthetic bacterium Rhodopseudomonas palustris.</title>
        <authorList>
            <person name="Larimer F.W."/>
            <person name="Chain P."/>
            <person name="Hauser L."/>
            <person name="Lamerdin J."/>
            <person name="Malfatti S."/>
            <person name="Do L."/>
            <person name="Land M.L."/>
            <person name="Pelletier D.A."/>
            <person name="Beatty J.T."/>
            <person name="Lang A.S."/>
            <person name="Tabita F.R."/>
            <person name="Gibson J.L."/>
            <person name="Hanson T.E."/>
            <person name="Bobst C."/>
            <person name="Torres J.L."/>
            <person name="Peres C."/>
            <person name="Harrison F.H."/>
            <person name="Gibson J."/>
            <person name="Harwood C.S."/>
        </authorList>
    </citation>
    <scope>NUCLEOTIDE SEQUENCE [LARGE SCALE GENOMIC DNA]</scope>
    <source>
        <strain evidence="3">ATCC BAA-98 / CGA009</strain>
        <strain evidence="1">CGA009</strain>
    </source>
</reference>
<reference evidence="2" key="1">
    <citation type="submission" date="2003-07" db="EMBL/GenBank/DDBJ databases">
        <authorList>
            <consortium name="Rhodopseudomonas genome consortium"/>
            <person name="Larimer F."/>
            <person name="Harwood C."/>
        </authorList>
    </citation>
    <scope>NUCLEOTIDE SEQUENCE</scope>
    <source>
        <strain evidence="2">CGA009</strain>
    </source>
</reference>
<gene>
    <name evidence="1" type="ordered locus">RPA2567</name>
    <name evidence="2" type="ORF">TX73_013275</name>
</gene>
<dbReference type="Proteomes" id="UP000001426">
    <property type="component" value="Chromosome"/>
</dbReference>